<dbReference type="GO" id="GO:0016020">
    <property type="term" value="C:membrane"/>
    <property type="evidence" value="ECO:0007669"/>
    <property type="project" value="TreeGrafter"/>
</dbReference>
<evidence type="ECO:0000259" key="4">
    <source>
        <dbReference type="Pfam" id="PF00501"/>
    </source>
</evidence>
<evidence type="ECO:0000256" key="1">
    <source>
        <dbReference type="ARBA" id="ARBA00022741"/>
    </source>
</evidence>
<dbReference type="PANTHER" id="PTHR43272:SF33">
    <property type="entry name" value="AMP-BINDING DOMAIN-CONTAINING PROTEIN-RELATED"/>
    <property type="match status" value="1"/>
</dbReference>
<evidence type="ECO:0000256" key="3">
    <source>
        <dbReference type="ARBA" id="ARBA00024484"/>
    </source>
</evidence>
<comment type="catalytic activity">
    <reaction evidence="3">
        <text>a long-chain fatty acid + ATP + CoA = a long-chain fatty acyl-CoA + AMP + diphosphate</text>
        <dbReference type="Rhea" id="RHEA:15421"/>
        <dbReference type="ChEBI" id="CHEBI:30616"/>
        <dbReference type="ChEBI" id="CHEBI:33019"/>
        <dbReference type="ChEBI" id="CHEBI:57287"/>
        <dbReference type="ChEBI" id="CHEBI:57560"/>
        <dbReference type="ChEBI" id="CHEBI:83139"/>
        <dbReference type="ChEBI" id="CHEBI:456215"/>
        <dbReference type="EC" id="6.2.1.3"/>
    </reaction>
    <physiologicalReaction direction="left-to-right" evidence="3">
        <dbReference type="Rhea" id="RHEA:15422"/>
    </physiologicalReaction>
</comment>
<sequence length="555" mass="62326">MIEQNLIKLYEESFKTHWANKALTDYDSPDTLFYSDVAKEIARLHIIYDKMRVKKGDKIAIVGRNSSKWVMAYMATITYGAVVVPILQDFNANDIHHIVNHSESVILYVSDFIWENLEEDKMPELRAVFSLDDYRCICQHDGETVQKMLRTVDLEFQQRYPNGFGKGDVKYAAVDNSELVLLNYTSGTTGFTKGVMLSANNLAGNILFALRTGIMNDQTRIVSFLPLAHAYGCAFEFLSPLAAGGFVMLLGKVRSPKVLLQAMVEVKPTVIITVPLILEKIYKKQVQPILNQRAIRWALNIPILDNRILSTINKKLEAAFGGAFEQVVVGGAPLNPEVEEFLLKIKFPLTVGYGMTECAPLISYSYYKEYISGTCGKILDGMEIKLDNKDSLTGVGEICVRGENVMLGYYKNDEATEAAFDKEGWFHTGDLGTVDENGVIAIRGRCKTMILGPSGQNIYPEEIEAKLNNMPFVMESLVVENNGRLVALVYPDYEGVDGTQIRQEDLETVMEENRKALNSELASYSSVAKIMLYPNEFEKTPKKSIKRYLYSNAIK</sequence>
<dbReference type="InterPro" id="IPR000873">
    <property type="entry name" value="AMP-dep_synth/lig_dom"/>
</dbReference>
<keyword evidence="1" id="KW-0547">Nucleotide-binding</keyword>
<proteinExistence type="predicted"/>
<dbReference type="InterPro" id="IPR045851">
    <property type="entry name" value="AMP-bd_C_sf"/>
</dbReference>
<dbReference type="Pfam" id="PF00501">
    <property type="entry name" value="AMP-binding"/>
    <property type="match status" value="1"/>
</dbReference>
<evidence type="ECO:0000313" key="5">
    <source>
        <dbReference type="EMBL" id="GAT61795.1"/>
    </source>
</evidence>
<comment type="caution">
    <text evidence="5">The sequence shown here is derived from an EMBL/GenBank/DDBJ whole genome shotgun (WGS) entry which is preliminary data.</text>
</comment>
<keyword evidence="6" id="KW-1185">Reference proteome</keyword>
<evidence type="ECO:0000313" key="6">
    <source>
        <dbReference type="Proteomes" id="UP000076586"/>
    </source>
</evidence>
<accession>A0A161LCV7</accession>
<evidence type="ECO:0000256" key="2">
    <source>
        <dbReference type="ARBA" id="ARBA00022840"/>
    </source>
</evidence>
<name>A0A161LCV7_9BACT</name>
<dbReference type="PANTHER" id="PTHR43272">
    <property type="entry name" value="LONG-CHAIN-FATTY-ACID--COA LIGASE"/>
    <property type="match status" value="1"/>
</dbReference>
<reference evidence="6" key="2">
    <citation type="journal article" date="2017" name="Genome Announc.">
        <title>Draft genome sequence of Paludibacter jiangxiensis NM7(T), a propionate-producing fermentative bacterium.</title>
        <authorList>
            <person name="Qiu Y.-L."/>
            <person name="Tourlousse D.M."/>
            <person name="Matsuura N."/>
            <person name="Ohashi A."/>
            <person name="Sekiguchi Y."/>
        </authorList>
    </citation>
    <scope>NUCLEOTIDE SEQUENCE [LARGE SCALE GENOMIC DNA]</scope>
    <source>
        <strain evidence="6">NM7</strain>
    </source>
</reference>
<dbReference type="EMBL" id="BDCR01000001">
    <property type="protein sequence ID" value="GAT61795.1"/>
    <property type="molecule type" value="Genomic_DNA"/>
</dbReference>
<dbReference type="SUPFAM" id="SSF56801">
    <property type="entry name" value="Acetyl-CoA synthetase-like"/>
    <property type="match status" value="1"/>
</dbReference>
<dbReference type="Proteomes" id="UP000076586">
    <property type="component" value="Unassembled WGS sequence"/>
</dbReference>
<dbReference type="Gene3D" id="3.40.50.12780">
    <property type="entry name" value="N-terminal domain of ligase-like"/>
    <property type="match status" value="1"/>
</dbReference>
<feature type="domain" description="AMP-dependent synthetase/ligase" evidence="4">
    <location>
        <begin position="20"/>
        <end position="410"/>
    </location>
</feature>
<reference evidence="6" key="1">
    <citation type="submission" date="2016-04" db="EMBL/GenBank/DDBJ databases">
        <title>Draft genome sequence of Paludibacter jiangxiensis strain NM7.</title>
        <authorList>
            <person name="Qiu Y."/>
            <person name="Matsuura N."/>
            <person name="Ohashi A."/>
            <person name="Tourlousse M.D."/>
            <person name="Sekiguchi Y."/>
        </authorList>
    </citation>
    <scope>NUCLEOTIDE SEQUENCE [LARGE SCALE GENOMIC DNA]</scope>
    <source>
        <strain evidence="6">NM7</strain>
    </source>
</reference>
<gene>
    <name evidence="5" type="ORF">PJIAN_1379</name>
</gene>
<dbReference type="OrthoDB" id="9778383at2"/>
<dbReference type="Gene3D" id="3.30.300.30">
    <property type="match status" value="1"/>
</dbReference>
<dbReference type="GO" id="GO:0005524">
    <property type="term" value="F:ATP binding"/>
    <property type="evidence" value="ECO:0007669"/>
    <property type="project" value="UniProtKB-KW"/>
</dbReference>
<keyword evidence="2" id="KW-0067">ATP-binding</keyword>
<dbReference type="AlphaFoldDB" id="A0A161LCV7"/>
<organism evidence="5 6">
    <name type="scientific">Paludibacter jiangxiensis</name>
    <dbReference type="NCBI Taxonomy" id="681398"/>
    <lineage>
        <taxon>Bacteria</taxon>
        <taxon>Pseudomonadati</taxon>
        <taxon>Bacteroidota</taxon>
        <taxon>Bacteroidia</taxon>
        <taxon>Bacteroidales</taxon>
        <taxon>Paludibacteraceae</taxon>
        <taxon>Paludibacter</taxon>
    </lineage>
</organism>
<dbReference type="GO" id="GO:0004467">
    <property type="term" value="F:long-chain fatty acid-CoA ligase activity"/>
    <property type="evidence" value="ECO:0007669"/>
    <property type="project" value="UniProtKB-EC"/>
</dbReference>
<dbReference type="RefSeq" id="WP_068701479.1">
    <property type="nucleotide sequence ID" value="NZ_BDCR01000001.1"/>
</dbReference>
<protein>
    <submittedName>
        <fullName evidence="5">Long-chain acyl-CoA synthetase</fullName>
    </submittedName>
</protein>
<dbReference type="STRING" id="681398.PJIAN_1379"/>
<dbReference type="InterPro" id="IPR042099">
    <property type="entry name" value="ANL_N_sf"/>
</dbReference>